<keyword evidence="2" id="KW-0812">Transmembrane</keyword>
<sequence length="143" mass="16256">MLTIFYGFVVFAVLAVSFSIFALAMKGCWWRLPRPVTPAGSQPRRQHRFHPVQRPFAVLTIQYSKGKENNLEEDCEAECAVCLSSFEEKEYLQLLPNCNHSFHSPCIDMWLYSHSQCPLCRASIDRLEPDSESISTVGLLNGV</sequence>
<dbReference type="Gene3D" id="3.30.40.10">
    <property type="entry name" value="Zinc/RING finger domain, C3HC4 (zinc finger)"/>
    <property type="match status" value="1"/>
</dbReference>
<dbReference type="GO" id="GO:0008270">
    <property type="term" value="F:zinc ion binding"/>
    <property type="evidence" value="ECO:0007669"/>
    <property type="project" value="UniProtKB-KW"/>
</dbReference>
<organism evidence="4 5">
    <name type="scientific">Linum trigynum</name>
    <dbReference type="NCBI Taxonomy" id="586398"/>
    <lineage>
        <taxon>Eukaryota</taxon>
        <taxon>Viridiplantae</taxon>
        <taxon>Streptophyta</taxon>
        <taxon>Embryophyta</taxon>
        <taxon>Tracheophyta</taxon>
        <taxon>Spermatophyta</taxon>
        <taxon>Magnoliopsida</taxon>
        <taxon>eudicotyledons</taxon>
        <taxon>Gunneridae</taxon>
        <taxon>Pentapetalae</taxon>
        <taxon>rosids</taxon>
        <taxon>fabids</taxon>
        <taxon>Malpighiales</taxon>
        <taxon>Linaceae</taxon>
        <taxon>Linum</taxon>
    </lineage>
</organism>
<feature type="domain" description="RING-type" evidence="3">
    <location>
        <begin position="79"/>
        <end position="121"/>
    </location>
</feature>
<dbReference type="InterPro" id="IPR001841">
    <property type="entry name" value="Znf_RING"/>
</dbReference>
<keyword evidence="1" id="KW-0863">Zinc-finger</keyword>
<dbReference type="PROSITE" id="PS50089">
    <property type="entry name" value="ZF_RING_2"/>
    <property type="match status" value="1"/>
</dbReference>
<reference evidence="4 5" key="1">
    <citation type="submission" date="2024-04" db="EMBL/GenBank/DDBJ databases">
        <authorList>
            <person name="Fracassetti M."/>
        </authorList>
    </citation>
    <scope>NUCLEOTIDE SEQUENCE [LARGE SCALE GENOMIC DNA]</scope>
</reference>
<keyword evidence="1" id="KW-0479">Metal-binding</keyword>
<proteinExistence type="predicted"/>
<feature type="transmembrane region" description="Helical" evidence="2">
    <location>
        <begin position="6"/>
        <end position="25"/>
    </location>
</feature>
<dbReference type="SMART" id="SM00184">
    <property type="entry name" value="RING"/>
    <property type="match status" value="1"/>
</dbReference>
<gene>
    <name evidence="4" type="ORF">LTRI10_LOCUS18210</name>
</gene>
<protein>
    <recommendedName>
        <fullName evidence="3">RING-type domain-containing protein</fullName>
    </recommendedName>
</protein>
<dbReference type="Proteomes" id="UP001497516">
    <property type="component" value="Chromosome 3"/>
</dbReference>
<dbReference type="Pfam" id="PF13639">
    <property type="entry name" value="zf-RING_2"/>
    <property type="match status" value="1"/>
</dbReference>
<dbReference type="SUPFAM" id="SSF57850">
    <property type="entry name" value="RING/U-box"/>
    <property type="match status" value="1"/>
</dbReference>
<dbReference type="GO" id="GO:0016567">
    <property type="term" value="P:protein ubiquitination"/>
    <property type="evidence" value="ECO:0007669"/>
    <property type="project" value="TreeGrafter"/>
</dbReference>
<keyword evidence="5" id="KW-1185">Reference proteome</keyword>
<keyword evidence="2" id="KW-1133">Transmembrane helix</keyword>
<keyword evidence="2" id="KW-0472">Membrane</keyword>
<evidence type="ECO:0000313" key="5">
    <source>
        <dbReference type="Proteomes" id="UP001497516"/>
    </source>
</evidence>
<dbReference type="CDD" id="cd16461">
    <property type="entry name" value="RING-H2_EL5-like"/>
    <property type="match status" value="1"/>
</dbReference>
<accession>A0AAV2DSF1</accession>
<evidence type="ECO:0000256" key="2">
    <source>
        <dbReference type="SAM" id="Phobius"/>
    </source>
</evidence>
<dbReference type="InterPro" id="IPR013083">
    <property type="entry name" value="Znf_RING/FYVE/PHD"/>
</dbReference>
<evidence type="ECO:0000256" key="1">
    <source>
        <dbReference type="PROSITE-ProRule" id="PRU00175"/>
    </source>
</evidence>
<dbReference type="EMBL" id="OZ034816">
    <property type="protein sequence ID" value="CAL1376482.1"/>
    <property type="molecule type" value="Genomic_DNA"/>
</dbReference>
<keyword evidence="1" id="KW-0862">Zinc</keyword>
<dbReference type="AlphaFoldDB" id="A0AAV2DSF1"/>
<dbReference type="PANTHER" id="PTHR45676:SF66">
    <property type="entry name" value="RING-TYPE E3 UBIQUITIN TRANSFERASE"/>
    <property type="match status" value="1"/>
</dbReference>
<evidence type="ECO:0000313" key="4">
    <source>
        <dbReference type="EMBL" id="CAL1376482.1"/>
    </source>
</evidence>
<evidence type="ECO:0000259" key="3">
    <source>
        <dbReference type="PROSITE" id="PS50089"/>
    </source>
</evidence>
<name>A0AAV2DSF1_9ROSI</name>
<dbReference type="PANTHER" id="PTHR45676">
    <property type="entry name" value="RING-H2 FINGER PROTEIN ATL51-RELATED"/>
    <property type="match status" value="1"/>
</dbReference>